<evidence type="ECO:0000256" key="4">
    <source>
        <dbReference type="SAM" id="Phobius"/>
    </source>
</evidence>
<dbReference type="GeneID" id="102375163"/>
<feature type="compositionally biased region" description="Basic and acidic residues" evidence="3">
    <location>
        <begin position="101"/>
        <end position="123"/>
    </location>
</feature>
<keyword evidence="5" id="KW-1185">Reference proteome</keyword>
<dbReference type="InterPro" id="IPR050216">
    <property type="entry name" value="LRR_domain-containing"/>
</dbReference>
<keyword evidence="1" id="KW-0433">Leucine-rich repeat</keyword>
<dbReference type="CTD" id="220416"/>
<keyword evidence="4" id="KW-0812">Transmembrane</keyword>
<dbReference type="PANTHER" id="PTHR48051">
    <property type="match status" value="1"/>
</dbReference>
<dbReference type="GO" id="GO:0005737">
    <property type="term" value="C:cytoplasm"/>
    <property type="evidence" value="ECO:0007669"/>
    <property type="project" value="TreeGrafter"/>
</dbReference>
<organism evidence="5 6">
    <name type="scientific">Alligator sinensis</name>
    <name type="common">Chinese alligator</name>
    <dbReference type="NCBI Taxonomy" id="38654"/>
    <lineage>
        <taxon>Eukaryota</taxon>
        <taxon>Metazoa</taxon>
        <taxon>Chordata</taxon>
        <taxon>Craniata</taxon>
        <taxon>Vertebrata</taxon>
        <taxon>Euteleostomi</taxon>
        <taxon>Archelosauria</taxon>
        <taxon>Archosauria</taxon>
        <taxon>Crocodylia</taxon>
        <taxon>Alligatoridae</taxon>
        <taxon>Alligatorinae</taxon>
        <taxon>Alligator</taxon>
    </lineage>
</organism>
<gene>
    <name evidence="6" type="primary">LRRC63</name>
</gene>
<dbReference type="SMART" id="SM00369">
    <property type="entry name" value="LRR_TYP"/>
    <property type="match status" value="4"/>
</dbReference>
<dbReference type="STRING" id="38654.A0A3Q0HEX4"/>
<evidence type="ECO:0000313" key="5">
    <source>
        <dbReference type="Proteomes" id="UP000189705"/>
    </source>
</evidence>
<keyword evidence="4" id="KW-0472">Membrane</keyword>
<feature type="region of interest" description="Disordered" evidence="3">
    <location>
        <begin position="101"/>
        <end position="133"/>
    </location>
</feature>
<evidence type="ECO:0000313" key="6">
    <source>
        <dbReference type="RefSeq" id="XP_025070506.1"/>
    </source>
</evidence>
<dbReference type="PANTHER" id="PTHR48051:SF46">
    <property type="entry name" value="LEUCINE RICH REPEAT-CONTAINING DOMAIN PROTEIN"/>
    <property type="match status" value="1"/>
</dbReference>
<dbReference type="InterPro" id="IPR001611">
    <property type="entry name" value="Leu-rich_rpt"/>
</dbReference>
<dbReference type="Gene3D" id="3.80.10.10">
    <property type="entry name" value="Ribonuclease Inhibitor"/>
    <property type="match status" value="1"/>
</dbReference>
<reference evidence="6" key="1">
    <citation type="submission" date="2025-08" db="UniProtKB">
        <authorList>
            <consortium name="RefSeq"/>
        </authorList>
    </citation>
    <scope>IDENTIFICATION</scope>
</reference>
<dbReference type="Pfam" id="PF13855">
    <property type="entry name" value="LRR_8"/>
    <property type="match status" value="1"/>
</dbReference>
<dbReference type="InParanoid" id="A0A3Q0HEX4"/>
<protein>
    <submittedName>
        <fullName evidence="6">Leucine-rich repeat-containing protein 63</fullName>
    </submittedName>
</protein>
<feature type="region of interest" description="Disordered" evidence="3">
    <location>
        <begin position="23"/>
        <end position="66"/>
    </location>
</feature>
<dbReference type="PROSITE" id="PS51450">
    <property type="entry name" value="LRR"/>
    <property type="match status" value="1"/>
</dbReference>
<keyword evidence="4" id="KW-1133">Transmembrane helix</keyword>
<feature type="region of interest" description="Disordered" evidence="3">
    <location>
        <begin position="142"/>
        <end position="161"/>
    </location>
</feature>
<dbReference type="KEGG" id="asn:102375163"/>
<feature type="transmembrane region" description="Helical" evidence="4">
    <location>
        <begin position="500"/>
        <end position="522"/>
    </location>
</feature>
<keyword evidence="2" id="KW-0677">Repeat</keyword>
<sequence>MLEQPNLLRRPLPPKLLPELCIPRKKTQKGRIPTQHGTKAITSTNDEDKNFPSSNYSRGQKEAQPKDELLLDQISHGRTETHPKDAQFQILGTQLLLNRDHHGQTRSHPKDMHLLPDQDHRGETQSQSKDTQQIDQNLTRDLAIPGHDHHGSARFPFQKDSGSSHMEIVGQEHDDSLPDLAATTTSAIEKVEITPSGLYSSSRIPIQIKVHNLSADEIILRDFSITSNSSGSASFALNKYYRPSSMQLLGSQKVDPTCSVLPEFSLESLSSHDSHAKTSFMKPVVSHYNCEKLASRLISEERRSKQTEISTMLLSSNTDLPFVLSRKPQRQSEIEIALAEKMKKASLLEHTLEDEGNASVTDSLTFHAHETRGRMFSEEKVVEPCALDDDDVYVQGIGYKIILTKRDEEEELMDRAKNAVFYCLMRQKTGLSLKAYFLFHLPDLTPLVNTLVYLNLSFNNLQFFPREVYNLQKLQVLKVRNNPIKEIPDDIHKLRTLRKFIISFNLLSVLPTGLFSLPYLWYLDVAYNDISVIPSEIKNLRALEYLDVEGNQLCVLPGGVLKLPLKSLRVENNFMHPFLWNESCQNQPQRLTDLAAFSFSKNNLGQRYKEIPKDIQTILCNFTLCDYCNGPLYGQGLHCIRTQRSIFRSHRLPFLFNACSSSCYRSFMSQTAAMSQIFYRDGFELQHRNW</sequence>
<evidence type="ECO:0000256" key="2">
    <source>
        <dbReference type="ARBA" id="ARBA00022737"/>
    </source>
</evidence>
<evidence type="ECO:0000256" key="1">
    <source>
        <dbReference type="ARBA" id="ARBA00022614"/>
    </source>
</evidence>
<dbReference type="InterPro" id="IPR003591">
    <property type="entry name" value="Leu-rich_rpt_typical-subtyp"/>
</dbReference>
<accession>A0A3Q0HEX4</accession>
<dbReference type="RefSeq" id="XP_025070506.1">
    <property type="nucleotide sequence ID" value="XM_025214721.1"/>
</dbReference>
<name>A0A3Q0HEX4_ALLSI</name>
<evidence type="ECO:0000256" key="3">
    <source>
        <dbReference type="SAM" id="MobiDB-lite"/>
    </source>
</evidence>
<dbReference type="Proteomes" id="UP000189705">
    <property type="component" value="Unplaced"/>
</dbReference>
<dbReference type="SUPFAM" id="SSF52058">
    <property type="entry name" value="L domain-like"/>
    <property type="match status" value="1"/>
</dbReference>
<proteinExistence type="predicted"/>
<feature type="compositionally biased region" description="Polar residues" evidence="3">
    <location>
        <begin position="35"/>
        <end position="44"/>
    </location>
</feature>
<dbReference type="InterPro" id="IPR032675">
    <property type="entry name" value="LRR_dom_sf"/>
</dbReference>
<dbReference type="AlphaFoldDB" id="A0A3Q0HEX4"/>
<feature type="compositionally biased region" description="Polar residues" evidence="3">
    <location>
        <begin position="124"/>
        <end position="133"/>
    </location>
</feature>